<comment type="similarity">
    <text evidence="1">Belongs to the enoyl-CoA hydratase/isomerase family.</text>
</comment>
<dbReference type="InterPro" id="IPR029045">
    <property type="entry name" value="ClpP/crotonase-like_dom_sf"/>
</dbReference>
<proteinExistence type="inferred from homology"/>
<evidence type="ECO:0000313" key="3">
    <source>
        <dbReference type="Proteomes" id="UP001266357"/>
    </source>
</evidence>
<reference evidence="2 3" key="1">
    <citation type="submission" date="2023-09" db="EMBL/GenBank/DDBJ databases">
        <authorList>
            <person name="Rey-Velasco X."/>
        </authorList>
    </citation>
    <scope>NUCLEOTIDE SEQUENCE [LARGE SCALE GENOMIC DNA]</scope>
    <source>
        <strain evidence="2 3">W431</strain>
    </source>
</reference>
<comment type="caution">
    <text evidence="2">The sequence shown here is derived from an EMBL/GenBank/DDBJ whole genome shotgun (WGS) entry which is preliminary data.</text>
</comment>
<dbReference type="Gene3D" id="3.90.226.10">
    <property type="entry name" value="2-enoyl-CoA Hydratase, Chain A, domain 1"/>
    <property type="match status" value="1"/>
</dbReference>
<dbReference type="InterPro" id="IPR045002">
    <property type="entry name" value="Ech1-like"/>
</dbReference>
<organism evidence="2 3">
    <name type="scientific">Thalassotalea castellviae</name>
    <dbReference type="NCBI Taxonomy" id="3075612"/>
    <lineage>
        <taxon>Bacteria</taxon>
        <taxon>Pseudomonadati</taxon>
        <taxon>Pseudomonadota</taxon>
        <taxon>Gammaproteobacteria</taxon>
        <taxon>Alteromonadales</taxon>
        <taxon>Colwelliaceae</taxon>
        <taxon>Thalassotalea</taxon>
    </lineage>
</organism>
<evidence type="ECO:0000256" key="1">
    <source>
        <dbReference type="ARBA" id="ARBA00005254"/>
    </source>
</evidence>
<dbReference type="EMBL" id="JAVRIF010000013">
    <property type="protein sequence ID" value="MDT0605304.1"/>
    <property type="molecule type" value="Genomic_DNA"/>
</dbReference>
<accession>A0ABU3A548</accession>
<name>A0ABU3A548_9GAMM</name>
<dbReference type="NCBIfam" id="NF005699">
    <property type="entry name" value="PRK07509.1"/>
    <property type="match status" value="1"/>
</dbReference>
<dbReference type="Pfam" id="PF00378">
    <property type="entry name" value="ECH_1"/>
    <property type="match status" value="1"/>
</dbReference>
<sequence length="269" mass="29950">MNYINIDFQVNNNIAFVTLSRPEKHNAIDMTTFNELNHVIKRIDKDTSIRAVIVSGKGEDFCSGIDVKSLFKSPQKAIRLLLKCLPGHSNNAQKVSTGWRKLAVPVIFAIQGRCWGAGMQIAFGGDFRIATPDASMSIMEAKWGLIPDMGGTLALRELVRLDIAKELAMTAKIISGEEALNLGLLTKVSPDPLQAATKLANDISQFSPDSVSACKKLYNKSWWGSARSALARETLYQIKVLFGKNYKIKSYNQTHDKTKQKPFKARMKW</sequence>
<dbReference type="PANTHER" id="PTHR43149:SF1">
    <property type="entry name" value="DELTA(3,5)-DELTA(2,4)-DIENOYL-COA ISOMERASE, MITOCHONDRIAL"/>
    <property type="match status" value="1"/>
</dbReference>
<dbReference type="PANTHER" id="PTHR43149">
    <property type="entry name" value="ENOYL-COA HYDRATASE"/>
    <property type="match status" value="1"/>
</dbReference>
<protein>
    <submittedName>
        <fullName evidence="2">Crotonase/enoyl-CoA hydratase family protein</fullName>
    </submittedName>
</protein>
<evidence type="ECO:0000313" key="2">
    <source>
        <dbReference type="EMBL" id="MDT0605304.1"/>
    </source>
</evidence>
<dbReference type="CDD" id="cd06558">
    <property type="entry name" value="crotonase-like"/>
    <property type="match status" value="1"/>
</dbReference>
<dbReference type="Proteomes" id="UP001266357">
    <property type="component" value="Unassembled WGS sequence"/>
</dbReference>
<dbReference type="InterPro" id="IPR001753">
    <property type="entry name" value="Enoyl-CoA_hydra/iso"/>
</dbReference>
<dbReference type="SUPFAM" id="SSF52096">
    <property type="entry name" value="ClpP/crotonase"/>
    <property type="match status" value="1"/>
</dbReference>
<keyword evidence="3" id="KW-1185">Reference proteome</keyword>
<dbReference type="RefSeq" id="WP_311584879.1">
    <property type="nucleotide sequence ID" value="NZ_JAVRIF010000013.1"/>
</dbReference>
<gene>
    <name evidence="2" type="ORF">RM573_17010</name>
</gene>